<dbReference type="EMBL" id="CM000639">
    <property type="protein sequence ID" value="EED95021.1"/>
    <property type="molecule type" value="Genomic_DNA"/>
</dbReference>
<dbReference type="GeneID" id="7452940"/>
<dbReference type="RefSeq" id="XP_002287578.1">
    <property type="nucleotide sequence ID" value="XM_002287542.1"/>
</dbReference>
<dbReference type="HOGENOM" id="CLU_321996_0_0_1"/>
<feature type="compositionally biased region" description="Low complexity" evidence="1">
    <location>
        <begin position="200"/>
        <end position="216"/>
    </location>
</feature>
<feature type="region of interest" description="Disordered" evidence="1">
    <location>
        <begin position="643"/>
        <end position="673"/>
    </location>
</feature>
<accession>B8BVZ2</accession>
<dbReference type="Proteomes" id="UP000001449">
    <property type="component" value="Chromosome 2"/>
</dbReference>
<dbReference type="InParanoid" id="B8BVZ2"/>
<evidence type="ECO:0000313" key="2">
    <source>
        <dbReference type="EMBL" id="EED95021.1"/>
    </source>
</evidence>
<protein>
    <submittedName>
        <fullName evidence="2">Uncharacterized protein</fullName>
    </submittedName>
</protein>
<feature type="compositionally biased region" description="Polar residues" evidence="1">
    <location>
        <begin position="125"/>
        <end position="137"/>
    </location>
</feature>
<feature type="compositionally biased region" description="Polar residues" evidence="1">
    <location>
        <begin position="306"/>
        <end position="321"/>
    </location>
</feature>
<feature type="compositionally biased region" description="Polar residues" evidence="1">
    <location>
        <begin position="604"/>
        <end position="626"/>
    </location>
</feature>
<feature type="compositionally biased region" description="Basic residues" evidence="1">
    <location>
        <begin position="398"/>
        <end position="415"/>
    </location>
</feature>
<feature type="region of interest" description="Disordered" evidence="1">
    <location>
        <begin position="43"/>
        <end position="94"/>
    </location>
</feature>
<feature type="region of interest" description="Disordered" evidence="1">
    <location>
        <begin position="109"/>
        <end position="139"/>
    </location>
</feature>
<dbReference type="AlphaFoldDB" id="B8BVZ2"/>
<dbReference type="KEGG" id="tps:THAPSDRAFT_21559"/>
<feature type="compositionally biased region" description="Basic and acidic residues" evidence="1">
    <location>
        <begin position="288"/>
        <end position="305"/>
    </location>
</feature>
<feature type="compositionally biased region" description="Low complexity" evidence="1">
    <location>
        <begin position="73"/>
        <end position="94"/>
    </location>
</feature>
<reference evidence="2 3" key="2">
    <citation type="journal article" date="2008" name="Nature">
        <title>The Phaeodactylum genome reveals the evolutionary history of diatom genomes.</title>
        <authorList>
            <person name="Bowler C."/>
            <person name="Allen A.E."/>
            <person name="Badger J.H."/>
            <person name="Grimwood J."/>
            <person name="Jabbari K."/>
            <person name="Kuo A."/>
            <person name="Maheswari U."/>
            <person name="Martens C."/>
            <person name="Maumus F."/>
            <person name="Otillar R.P."/>
            <person name="Rayko E."/>
            <person name="Salamov A."/>
            <person name="Vandepoele K."/>
            <person name="Beszteri B."/>
            <person name="Gruber A."/>
            <person name="Heijde M."/>
            <person name="Katinka M."/>
            <person name="Mock T."/>
            <person name="Valentin K."/>
            <person name="Verret F."/>
            <person name="Berges J.A."/>
            <person name="Brownlee C."/>
            <person name="Cadoret J.P."/>
            <person name="Chiovitti A."/>
            <person name="Choi C.J."/>
            <person name="Coesel S."/>
            <person name="De Martino A."/>
            <person name="Detter J.C."/>
            <person name="Durkin C."/>
            <person name="Falciatore A."/>
            <person name="Fournet J."/>
            <person name="Haruta M."/>
            <person name="Huysman M.J."/>
            <person name="Jenkins B.D."/>
            <person name="Jiroutova K."/>
            <person name="Jorgensen R.E."/>
            <person name="Joubert Y."/>
            <person name="Kaplan A."/>
            <person name="Kroger N."/>
            <person name="Kroth P.G."/>
            <person name="La Roche J."/>
            <person name="Lindquist E."/>
            <person name="Lommer M."/>
            <person name="Martin-Jezequel V."/>
            <person name="Lopez P.J."/>
            <person name="Lucas S."/>
            <person name="Mangogna M."/>
            <person name="McGinnis K."/>
            <person name="Medlin L.K."/>
            <person name="Montsant A."/>
            <person name="Oudot-Le Secq M.P."/>
            <person name="Napoli C."/>
            <person name="Obornik M."/>
            <person name="Parker M.S."/>
            <person name="Petit J.L."/>
            <person name="Porcel B.M."/>
            <person name="Poulsen N."/>
            <person name="Robison M."/>
            <person name="Rychlewski L."/>
            <person name="Rynearson T.A."/>
            <person name="Schmutz J."/>
            <person name="Shapiro H."/>
            <person name="Siaut M."/>
            <person name="Stanley M."/>
            <person name="Sussman M.R."/>
            <person name="Taylor A.R."/>
            <person name="Vardi A."/>
            <person name="von Dassow P."/>
            <person name="Vyverman W."/>
            <person name="Willis A."/>
            <person name="Wyrwicz L.S."/>
            <person name="Rokhsar D.S."/>
            <person name="Weissenbach J."/>
            <person name="Armbrust E.V."/>
            <person name="Green B.R."/>
            <person name="Van de Peer Y."/>
            <person name="Grigoriev I.V."/>
        </authorList>
    </citation>
    <scope>NUCLEOTIDE SEQUENCE [LARGE SCALE GENOMIC DNA]</scope>
    <source>
        <strain evidence="2 3">CCMP1335</strain>
    </source>
</reference>
<dbReference type="PaxDb" id="35128-Thaps21559"/>
<evidence type="ECO:0000256" key="1">
    <source>
        <dbReference type="SAM" id="MobiDB-lite"/>
    </source>
</evidence>
<dbReference type="eggNOG" id="ENOG502SVGU">
    <property type="taxonomic scope" value="Eukaryota"/>
</dbReference>
<feature type="compositionally biased region" description="Low complexity" evidence="1">
    <location>
        <begin position="376"/>
        <end position="392"/>
    </location>
</feature>
<name>B8BVZ2_THAPS</name>
<feature type="compositionally biased region" description="Polar residues" evidence="1">
    <location>
        <begin position="222"/>
        <end position="246"/>
    </location>
</feature>
<evidence type="ECO:0000313" key="3">
    <source>
        <dbReference type="Proteomes" id="UP000001449"/>
    </source>
</evidence>
<feature type="compositionally biased region" description="Basic and acidic residues" evidence="1">
    <location>
        <begin position="267"/>
        <end position="277"/>
    </location>
</feature>
<reference evidence="2 3" key="1">
    <citation type="journal article" date="2004" name="Science">
        <title>The genome of the diatom Thalassiosira pseudonana: ecology, evolution, and metabolism.</title>
        <authorList>
            <person name="Armbrust E.V."/>
            <person name="Berges J.A."/>
            <person name="Bowler C."/>
            <person name="Green B.R."/>
            <person name="Martinez D."/>
            <person name="Putnam N.H."/>
            <person name="Zhou S."/>
            <person name="Allen A.E."/>
            <person name="Apt K.E."/>
            <person name="Bechner M."/>
            <person name="Brzezinski M.A."/>
            <person name="Chaal B.K."/>
            <person name="Chiovitti A."/>
            <person name="Davis A.K."/>
            <person name="Demarest M.S."/>
            <person name="Detter J.C."/>
            <person name="Glavina T."/>
            <person name="Goodstein D."/>
            <person name="Hadi M.Z."/>
            <person name="Hellsten U."/>
            <person name="Hildebrand M."/>
            <person name="Jenkins B.D."/>
            <person name="Jurka J."/>
            <person name="Kapitonov V.V."/>
            <person name="Kroger N."/>
            <person name="Lau W.W."/>
            <person name="Lane T.W."/>
            <person name="Larimer F.W."/>
            <person name="Lippmeier J.C."/>
            <person name="Lucas S."/>
            <person name="Medina M."/>
            <person name="Montsant A."/>
            <person name="Obornik M."/>
            <person name="Parker M.S."/>
            <person name="Palenik B."/>
            <person name="Pazour G.J."/>
            <person name="Richardson P.M."/>
            <person name="Rynearson T.A."/>
            <person name="Saito M.A."/>
            <person name="Schwartz D.C."/>
            <person name="Thamatrakoln K."/>
            <person name="Valentin K."/>
            <person name="Vardi A."/>
            <person name="Wilkerson F.P."/>
            <person name="Rokhsar D.S."/>
        </authorList>
    </citation>
    <scope>NUCLEOTIDE SEQUENCE [LARGE SCALE GENOMIC DNA]</scope>
    <source>
        <strain evidence="2 3">CCMP1335</strain>
    </source>
</reference>
<sequence length="900" mass="101180">MTTADHHHSSTFPRTHPHSDTLGWSSYIGCGNNNTMALHHQYNSSGVESSPETCHPPSPPINEVGAIKTFVHSSRSSQQWNSQRVHQQQRQEQQNDYPKIIAFSNDELDQPTQSTTHHHHRRQESNISNNDNLTSSAGGLDDIIVEDDDVGIGGTGSGDRSDFDSEFERIYNLPLDEASYYEEKKQNERNGETLVQVALSQSTRQQEQQQLQHQSSPKNYIHRTSSGYHHNHQQQARRVSESSSVDLNAYSGRRTEDSATNINDRVVTTEEKERMKELNQQSIFRPQQQHDNEVHPSAGDDDKVQTDGNTSAKKESTQMLSPTVVMERRRTSSRPRPTQLQLLATTNSTPSSETTRSRSRSTSILRNGGSPTNIITPSSRTRSMSRTPSSVSNLTNGSKRRSRSSANTSRHRSRSRSTTSCRRLSKSSSKELDFGSNVKTDDYHSSLFRGAALIREQLLRSMASVDQAMDEADREFMEEMIERGRVGREDAGRNDEFEEDADFDYCKGYVHPLQTAAPSLKHATAGSVNKSNHVVRFAPSQDSTTDSELLETESRRLDNLVRILAANSSSSSMPSVVVEERSSSDKENEEDESVQPRQVESDVISPTSSLGLNSPTSQGVLSQSNNASNGCYAQQYFKEDSPKNIVDFSVPPPPNSKHTPSPRPQQDSPANEALNHANRAGPLWRSLVGNHVRFPTQWDSILPPSSPPIVHPHSKWSKWYYVARHRVKGDRRLNSRENGVRSRRSGGRILMRLVVRNTHSQQICREVAVGCFHPNAKGIRADDPLAEQEDVREVWMAVRWLIDEDESEPTIVLTEDDYEGVIDAFLTQKRPLEYRSMGSALGHKRQVNNENVRAVFGDEQPLKTIDLYEDELAEILQANCERKLAVLPALMLLKLFLFAK</sequence>
<feature type="region of interest" description="Disordered" evidence="1">
    <location>
        <begin position="199"/>
        <end position="436"/>
    </location>
</feature>
<feature type="compositionally biased region" description="Polar residues" evidence="1">
    <location>
        <begin position="278"/>
        <end position="287"/>
    </location>
</feature>
<feature type="region of interest" description="Disordered" evidence="1">
    <location>
        <begin position="146"/>
        <end position="165"/>
    </location>
</feature>
<gene>
    <name evidence="2" type="ORF">THAPSDRAFT_21559</name>
</gene>
<organism evidence="2 3">
    <name type="scientific">Thalassiosira pseudonana</name>
    <name type="common">Marine diatom</name>
    <name type="synonym">Cyclotella nana</name>
    <dbReference type="NCBI Taxonomy" id="35128"/>
    <lineage>
        <taxon>Eukaryota</taxon>
        <taxon>Sar</taxon>
        <taxon>Stramenopiles</taxon>
        <taxon>Ochrophyta</taxon>
        <taxon>Bacillariophyta</taxon>
        <taxon>Coscinodiscophyceae</taxon>
        <taxon>Thalassiosirophycidae</taxon>
        <taxon>Thalassiosirales</taxon>
        <taxon>Thalassiosiraceae</taxon>
        <taxon>Thalassiosira</taxon>
    </lineage>
</organism>
<feature type="compositionally biased region" description="Polar residues" evidence="1">
    <location>
        <begin position="43"/>
        <end position="52"/>
    </location>
</feature>
<keyword evidence="3" id="KW-1185">Reference proteome</keyword>
<feature type="compositionally biased region" description="Low complexity" evidence="1">
    <location>
        <begin position="568"/>
        <end position="577"/>
    </location>
</feature>
<feature type="region of interest" description="Disordered" evidence="1">
    <location>
        <begin position="568"/>
        <end position="626"/>
    </location>
</feature>
<proteinExistence type="predicted"/>
<feature type="compositionally biased region" description="Low complexity" evidence="1">
    <location>
        <begin position="345"/>
        <end position="354"/>
    </location>
</feature>